<organism evidence="2 3">
    <name type="scientific">Streptodolium elevatio</name>
    <dbReference type="NCBI Taxonomy" id="3157996"/>
    <lineage>
        <taxon>Bacteria</taxon>
        <taxon>Bacillati</taxon>
        <taxon>Actinomycetota</taxon>
        <taxon>Actinomycetes</taxon>
        <taxon>Kitasatosporales</taxon>
        <taxon>Streptomycetaceae</taxon>
        <taxon>Streptodolium</taxon>
    </lineage>
</organism>
<sequence>MSPGATRIRVTGLGLTAPGVDRPDRALEIQPDAPAGWFDTATALPGRGYRRLPPGALYLLAAARAAWADRGPWIAAVPAASRGAVVGTNNVGASLIEEFDRTIIDLGAAELSPARAPYMAMSMFAARLAPEHELRAFDLTTNSPAVAGLDALQAAARALAAGRASVVLAGAVEEPPAPVQRLDHPRGSRADGADPGAAFDAGAAVLVCEPAEESADGGFGYGHCSVRSAFLPEQDSDTVSAVLDALWDELADEGPPPARIDTVLDDSATGRAVAAWLGRRVTRGSITAVPTAPGGGCLTPVRRVLGRLATPGENPARTAVLAASAHGHISIADVTPTRQALTSRHTL</sequence>
<name>A0ABV3DMV4_9ACTN</name>
<gene>
    <name evidence="2" type="ORF">AB0C36_26680</name>
</gene>
<evidence type="ECO:0000313" key="3">
    <source>
        <dbReference type="Proteomes" id="UP001551482"/>
    </source>
</evidence>
<dbReference type="RefSeq" id="WP_358358463.1">
    <property type="nucleotide sequence ID" value="NZ_JBEZFP010000079.1"/>
</dbReference>
<dbReference type="EMBL" id="JBEZFP010000079">
    <property type="protein sequence ID" value="MEU8137088.1"/>
    <property type="molecule type" value="Genomic_DNA"/>
</dbReference>
<accession>A0ABV3DMV4</accession>
<reference evidence="2 3" key="1">
    <citation type="submission" date="2024-06" db="EMBL/GenBank/DDBJ databases">
        <title>The Natural Products Discovery Center: Release of the First 8490 Sequenced Strains for Exploring Actinobacteria Biosynthetic Diversity.</title>
        <authorList>
            <person name="Kalkreuter E."/>
            <person name="Kautsar S.A."/>
            <person name="Yang D."/>
            <person name="Bader C.D."/>
            <person name="Teijaro C.N."/>
            <person name="Fluegel L."/>
            <person name="Davis C.M."/>
            <person name="Simpson J.R."/>
            <person name="Lauterbach L."/>
            <person name="Steele A.D."/>
            <person name="Gui C."/>
            <person name="Meng S."/>
            <person name="Li G."/>
            <person name="Viehrig K."/>
            <person name="Ye F."/>
            <person name="Su P."/>
            <person name="Kiefer A.F."/>
            <person name="Nichols A."/>
            <person name="Cepeda A.J."/>
            <person name="Yan W."/>
            <person name="Fan B."/>
            <person name="Jiang Y."/>
            <person name="Adhikari A."/>
            <person name="Zheng C.-J."/>
            <person name="Schuster L."/>
            <person name="Cowan T.M."/>
            <person name="Smanski M.J."/>
            <person name="Chevrette M.G."/>
            <person name="De Carvalho L.P.S."/>
            <person name="Shen B."/>
        </authorList>
    </citation>
    <scope>NUCLEOTIDE SEQUENCE [LARGE SCALE GENOMIC DNA]</scope>
    <source>
        <strain evidence="2 3">NPDC048946</strain>
    </source>
</reference>
<dbReference type="InterPro" id="IPR016039">
    <property type="entry name" value="Thiolase-like"/>
</dbReference>
<evidence type="ECO:0000259" key="1">
    <source>
        <dbReference type="Pfam" id="PF00109"/>
    </source>
</evidence>
<proteinExistence type="predicted"/>
<dbReference type="Pfam" id="PF00109">
    <property type="entry name" value="ketoacyl-synt"/>
    <property type="match status" value="1"/>
</dbReference>
<evidence type="ECO:0000313" key="2">
    <source>
        <dbReference type="EMBL" id="MEU8137088.1"/>
    </source>
</evidence>
<comment type="caution">
    <text evidence="2">The sequence shown here is derived from an EMBL/GenBank/DDBJ whole genome shotgun (WGS) entry which is preliminary data.</text>
</comment>
<dbReference type="InterPro" id="IPR014030">
    <property type="entry name" value="Ketoacyl_synth_N"/>
</dbReference>
<feature type="domain" description="Beta-ketoacyl synthase-like N-terminal" evidence="1">
    <location>
        <begin position="47"/>
        <end position="203"/>
    </location>
</feature>
<dbReference type="SUPFAM" id="SSF53901">
    <property type="entry name" value="Thiolase-like"/>
    <property type="match status" value="1"/>
</dbReference>
<dbReference type="Gene3D" id="3.40.47.10">
    <property type="match status" value="1"/>
</dbReference>
<protein>
    <submittedName>
        <fullName evidence="2">Beta-ketoacyl synthase N-terminal-like domain-containing protein</fullName>
    </submittedName>
</protein>
<dbReference type="Proteomes" id="UP001551482">
    <property type="component" value="Unassembled WGS sequence"/>
</dbReference>
<keyword evidence="3" id="KW-1185">Reference proteome</keyword>